<keyword evidence="2" id="KW-1133">Transmembrane helix</keyword>
<dbReference type="Proteomes" id="UP000316196">
    <property type="component" value="Unassembled WGS sequence"/>
</dbReference>
<feature type="transmembrane region" description="Helical" evidence="2">
    <location>
        <begin position="45"/>
        <end position="63"/>
    </location>
</feature>
<dbReference type="EMBL" id="VFOR01000002">
    <property type="protein sequence ID" value="TQL58119.1"/>
    <property type="molecule type" value="Genomic_DNA"/>
</dbReference>
<accession>A0A542ZCT6</accession>
<feature type="compositionally biased region" description="Pro residues" evidence="1">
    <location>
        <begin position="147"/>
        <end position="174"/>
    </location>
</feature>
<comment type="caution">
    <text evidence="3">The sequence shown here is derived from an EMBL/GenBank/DDBJ whole genome shotgun (WGS) entry which is preliminary data.</text>
</comment>
<evidence type="ECO:0000256" key="2">
    <source>
        <dbReference type="SAM" id="Phobius"/>
    </source>
</evidence>
<sequence>MGRCVEDTADMGGPDRTESLEDTDEFLDLLGEHARAEERERRNKMWVGGAVALLYTLLCGWLAGLWLTLILVGLPVFLIGTILWFRRSSYLSEVPRRFTAPMAIIGAILVVVGVVLALRPGTLPTYATPEPDPPPLVPGATSEAPAPVTPASPPPSEEPPMGEPPADAPQPEAPQDPGEGEPDPEQPAPGQPQPEQPAPEQPQPEQPAPEQPQPEQPQPEQPQPEQPQPEQPQPEQPQPEQPQPGQPQPEQPQPERSGPVVSQPAQPIPGESASGNPAPEQSVADGHRYLEGSETGPPDHASSRGDSPRYRVQAPLYMA</sequence>
<keyword evidence="2" id="KW-0812">Transmembrane</keyword>
<dbReference type="AlphaFoldDB" id="A0A542ZCT6"/>
<name>A0A542ZCT6_9ACTN</name>
<proteinExistence type="predicted"/>
<reference evidence="3 4" key="1">
    <citation type="submission" date="2019-06" db="EMBL/GenBank/DDBJ databases">
        <title>Sequencing the genomes of 1000 actinobacteria strains.</title>
        <authorList>
            <person name="Klenk H.-P."/>
        </authorList>
    </citation>
    <scope>NUCLEOTIDE SEQUENCE [LARGE SCALE GENOMIC DNA]</scope>
    <source>
        <strain evidence="3 4">DSM 8251</strain>
    </source>
</reference>
<keyword evidence="2" id="KW-0472">Membrane</keyword>
<feature type="transmembrane region" description="Helical" evidence="2">
    <location>
        <begin position="98"/>
        <end position="118"/>
    </location>
</feature>
<evidence type="ECO:0000313" key="4">
    <source>
        <dbReference type="Proteomes" id="UP000316196"/>
    </source>
</evidence>
<evidence type="ECO:0000313" key="3">
    <source>
        <dbReference type="EMBL" id="TQL58119.1"/>
    </source>
</evidence>
<protein>
    <submittedName>
        <fullName evidence="3">Uncharacterized protein</fullName>
    </submittedName>
</protein>
<feature type="compositionally biased region" description="Pro residues" evidence="1">
    <location>
        <begin position="185"/>
        <end position="252"/>
    </location>
</feature>
<organism evidence="3 4">
    <name type="scientific">Propioniferax innocua</name>
    <dbReference type="NCBI Taxonomy" id="1753"/>
    <lineage>
        <taxon>Bacteria</taxon>
        <taxon>Bacillati</taxon>
        <taxon>Actinomycetota</taxon>
        <taxon>Actinomycetes</taxon>
        <taxon>Propionibacteriales</taxon>
        <taxon>Propionibacteriaceae</taxon>
        <taxon>Propioniferax</taxon>
    </lineage>
</organism>
<keyword evidence="4" id="KW-1185">Reference proteome</keyword>
<gene>
    <name evidence="3" type="ORF">FB460_1972</name>
</gene>
<evidence type="ECO:0000256" key="1">
    <source>
        <dbReference type="SAM" id="MobiDB-lite"/>
    </source>
</evidence>
<feature type="region of interest" description="Disordered" evidence="1">
    <location>
        <begin position="125"/>
        <end position="319"/>
    </location>
</feature>